<dbReference type="EMBL" id="JAZDRP010000003">
    <property type="protein sequence ID" value="MEE2525757.1"/>
    <property type="molecule type" value="Genomic_DNA"/>
</dbReference>
<accession>A0ABU7LPE7</accession>
<name>A0ABU7LPE7_9PROT</name>
<dbReference type="InterPro" id="IPR021276">
    <property type="entry name" value="DUF2855"/>
</dbReference>
<evidence type="ECO:0000313" key="2">
    <source>
        <dbReference type="Proteomes" id="UP001354971"/>
    </source>
</evidence>
<sequence length="359" mass="38910">MSWALEINKADIREAQIREVPAQDLSDGQIRLAIDRFALTANNITYAAFGEVMRYWDFFPASLPDNGRLPVWGFARVAESKSSALGTGERIYGYFPAASELVVEPSGVSPTAFVDASPHRADLPAPYNRYVRCADDAGYDPALEAEQMVLQPLFLTGWLLARYVNEEAAFGANRIFLTSASSKTAIGMAKCLKDENRAGARLIGLTSPGSRTFVEGLGFYDEVVTYPEIPALHQGDPALIVDFAGDADINRALHTRLADDLKANIRVGGAHWEHSTPSGDLPGPRPAFFFAPDHVQRVIADLGPGGFQKAYGQSWNEFASGASGWLAFKDYSGAAASLEIYRKLIDGDAIARDGLTISV</sequence>
<comment type="caution">
    <text evidence="1">The sequence shown here is derived from an EMBL/GenBank/DDBJ whole genome shotgun (WGS) entry which is preliminary data.</text>
</comment>
<dbReference type="Pfam" id="PF11017">
    <property type="entry name" value="DUF2855"/>
    <property type="match status" value="1"/>
</dbReference>
<dbReference type="RefSeq" id="WP_330198421.1">
    <property type="nucleotide sequence ID" value="NZ_JAZDRP010000003.1"/>
</dbReference>
<dbReference type="Proteomes" id="UP001354971">
    <property type="component" value="Unassembled WGS sequence"/>
</dbReference>
<protein>
    <submittedName>
        <fullName evidence="1">DUF2855 family protein</fullName>
    </submittedName>
</protein>
<reference evidence="1 2" key="1">
    <citation type="submission" date="2024-01" db="EMBL/GenBank/DDBJ databases">
        <title>Hyphobacterium bacterium isolated from marine sediment.</title>
        <authorList>
            <person name="Zhao S."/>
        </authorList>
    </citation>
    <scope>NUCLEOTIDE SEQUENCE [LARGE SCALE GENOMIC DNA]</scope>
    <source>
        <strain evidence="2">HN65</strain>
    </source>
</reference>
<proteinExistence type="predicted"/>
<evidence type="ECO:0000313" key="1">
    <source>
        <dbReference type="EMBL" id="MEE2525757.1"/>
    </source>
</evidence>
<keyword evidence="2" id="KW-1185">Reference proteome</keyword>
<organism evidence="1 2">
    <name type="scientific">Hyphobacterium lacteum</name>
    <dbReference type="NCBI Taxonomy" id="3116575"/>
    <lineage>
        <taxon>Bacteria</taxon>
        <taxon>Pseudomonadati</taxon>
        <taxon>Pseudomonadota</taxon>
        <taxon>Alphaproteobacteria</taxon>
        <taxon>Maricaulales</taxon>
        <taxon>Maricaulaceae</taxon>
        <taxon>Hyphobacterium</taxon>
    </lineage>
</organism>
<gene>
    <name evidence="1" type="ORF">V0U79_05210</name>
</gene>